<reference evidence="6" key="1">
    <citation type="submission" date="2025-08" db="UniProtKB">
        <authorList>
            <consortium name="RefSeq"/>
        </authorList>
    </citation>
    <scope>IDENTIFICATION</scope>
    <source>
        <tissue evidence="6">Cell line</tissue>
    </source>
</reference>
<evidence type="ECO:0000256" key="3">
    <source>
        <dbReference type="ARBA" id="ARBA00023274"/>
    </source>
</evidence>
<dbReference type="RefSeq" id="XP_072574936.1">
    <property type="nucleotide sequence ID" value="XM_072718835.1"/>
</dbReference>
<dbReference type="PANTHER" id="PTHR23413">
    <property type="entry name" value="60S RIBOSOMAL PROTEIN L32 AND DNA-DIRECTED RNA POLYMERASE II, SUBUNIT N"/>
    <property type="match status" value="1"/>
</dbReference>
<dbReference type="Proteomes" id="UP001652641">
    <property type="component" value="Chromosome 8"/>
</dbReference>
<evidence type="ECO:0000256" key="2">
    <source>
        <dbReference type="ARBA" id="ARBA00022980"/>
    </source>
</evidence>
<dbReference type="SUPFAM" id="SSF52042">
    <property type="entry name" value="Ribosomal protein L32e"/>
    <property type="match status" value="1"/>
</dbReference>
<comment type="similarity">
    <text evidence="1">Belongs to the eukaryotic ribosomal protein eL32 family.</text>
</comment>
<evidence type="ECO:0000313" key="6">
    <source>
        <dbReference type="RefSeq" id="XP_072574936.1"/>
    </source>
</evidence>
<evidence type="ECO:0000313" key="5">
    <source>
        <dbReference type="Proteomes" id="UP001652641"/>
    </source>
</evidence>
<dbReference type="Pfam" id="PF01655">
    <property type="entry name" value="Ribosomal_L32e"/>
    <property type="match status" value="1"/>
</dbReference>
<dbReference type="SMART" id="SM01393">
    <property type="entry name" value="Ribosomal_L32e"/>
    <property type="match status" value="1"/>
</dbReference>
<proteinExistence type="inferred from homology"/>
<gene>
    <name evidence="6" type="primary">LOC112932126</name>
</gene>
<organism evidence="5 6">
    <name type="scientific">Vulpes vulpes</name>
    <name type="common">Red fox</name>
    <dbReference type="NCBI Taxonomy" id="9627"/>
    <lineage>
        <taxon>Eukaryota</taxon>
        <taxon>Metazoa</taxon>
        <taxon>Chordata</taxon>
        <taxon>Craniata</taxon>
        <taxon>Vertebrata</taxon>
        <taxon>Euteleostomi</taxon>
        <taxon>Mammalia</taxon>
        <taxon>Eutheria</taxon>
        <taxon>Laurasiatheria</taxon>
        <taxon>Carnivora</taxon>
        <taxon>Caniformia</taxon>
        <taxon>Canidae</taxon>
        <taxon>Vulpes</taxon>
    </lineage>
</organism>
<keyword evidence="5" id="KW-1185">Reference proteome</keyword>
<dbReference type="PANTHER" id="PTHR23413:SF1">
    <property type="entry name" value="RIBOSOMAL PROTEIN L32"/>
    <property type="match status" value="1"/>
</dbReference>
<name>A0ABM4XAD7_VULVU</name>
<dbReference type="InterPro" id="IPR036351">
    <property type="entry name" value="Ribosomal_eL32_sf"/>
</dbReference>
<accession>A0ABM4XAD7</accession>
<protein>
    <recommendedName>
        <fullName evidence="4">60S ribosomal protein L32</fullName>
    </recommendedName>
</protein>
<evidence type="ECO:0000256" key="1">
    <source>
        <dbReference type="ARBA" id="ARBA00008431"/>
    </source>
</evidence>
<evidence type="ECO:0000256" key="4">
    <source>
        <dbReference type="ARBA" id="ARBA00035335"/>
    </source>
</evidence>
<keyword evidence="3" id="KW-0687">Ribonucleoprotein</keyword>
<keyword evidence="2" id="KW-0689">Ribosomal protein</keyword>
<sequence length="105" mass="11827">MKHNWREPRGIDDRVCGSFKGPILMPNIGYMSHEKTKPMLPSGFQKLLTHNDKELKVLLMCNKSRCAVMAHNVFSKNCRTSAGRAAQLAIEVTNPNASLRSEENE</sequence>
<dbReference type="InterPro" id="IPR001515">
    <property type="entry name" value="Ribosomal_eL32"/>
</dbReference>
<dbReference type="GeneID" id="112932126"/>